<keyword evidence="1" id="KW-0547">Nucleotide-binding</keyword>
<dbReference type="CDD" id="cd18791">
    <property type="entry name" value="SF2_C_RHA"/>
    <property type="match status" value="1"/>
</dbReference>
<dbReference type="InterPro" id="IPR001650">
    <property type="entry name" value="Helicase_C-like"/>
</dbReference>
<dbReference type="PANTHER" id="PTHR43519">
    <property type="entry name" value="ATP-DEPENDENT RNA HELICASE HRPB"/>
    <property type="match status" value="1"/>
</dbReference>
<feature type="domain" description="Helicase ATP-binding" evidence="6">
    <location>
        <begin position="14"/>
        <end position="177"/>
    </location>
</feature>
<organism evidence="8 9">
    <name type="scientific">Ruegeria profundi</name>
    <dbReference type="NCBI Taxonomy" id="1685378"/>
    <lineage>
        <taxon>Bacteria</taxon>
        <taxon>Pseudomonadati</taxon>
        <taxon>Pseudomonadota</taxon>
        <taxon>Alphaproteobacteria</taxon>
        <taxon>Rhodobacterales</taxon>
        <taxon>Roseobacteraceae</taxon>
        <taxon>Ruegeria</taxon>
    </lineage>
</organism>
<dbReference type="Pfam" id="PF04408">
    <property type="entry name" value="WHD_HA2"/>
    <property type="match status" value="1"/>
</dbReference>
<dbReference type="EMBL" id="LQBP01000006">
    <property type="protein sequence ID" value="KUJ78739.1"/>
    <property type="molecule type" value="Genomic_DNA"/>
</dbReference>
<feature type="region of interest" description="Disordered" evidence="5">
    <location>
        <begin position="791"/>
        <end position="813"/>
    </location>
</feature>
<keyword evidence="3 8" id="KW-0347">Helicase</keyword>
<evidence type="ECO:0000259" key="7">
    <source>
        <dbReference type="PROSITE" id="PS51194"/>
    </source>
</evidence>
<sequence length="813" mass="88620">MTRLPIDDTIPELLAALKASGRAVLQAPPGAGKTTRVPLAMLEAGLCDGKIVMLEPRRLAARAAAERMAETLGQRAGETVGYRVRGDAKLSKATRIEVVTEGILTRMLQSEPDLPGVGAVIFDEFHERSLNADLGLALCLEVTGALRDDLILLAMSATLDAEPVGRLMDAPLITSEGRSFPVETRWLDRPLGVQARRLDALVDLVVRAERETRDTGGGMLVFLPGEGEIRRAEGALSGLLPAECTVRPLFGAMPFAAQRAAIAPVERGRKLVLATSIAETSLTIPDIRVVVDMGQARRARFDPGSGMSRLVTERVTRAEATQRAGRAGRVAEGVCYRLWSKGEEGALAAYPPAEIEAADLTGLALELALWGAEPCDLAFLTSPPEGTMAEAKALLSMLGALDAKGRITNHGRALAALPLHPRLAHMLEHAGPNAAPLAALMAERDPLKAAPADILLRLEALRDPQAFQRNRVWQLNTGVADRIRAEAKRLRTKGNASDLSPAAMAALAYPDRIGQRRKGDTPRYVLSGGKGVVLDSDDTLAAAPYLVVTDTDGNPREARVRMAAQISEREIRDLFADQINWVDSCEWSKRDRRVVARKQERLGAITLSDRIWKDVPDEMVAQAMLDGVRDLGLRLDGAAARLAARVELIRAEGADLPEFTTEGLIDTLEDWLLPMLSGVRNAEDWKRFDLLPALRTRLDWTQMQELDRRAPGSFETPLGRKVAIDYSGAVPEISVRLQELFGVTQHPIVGGEALKITLLSPAQRPIQITRDLPGFWAGTYADVRKDMRAQYPKHPWPEDPTQADPTLRAKRRR</sequence>
<dbReference type="InterPro" id="IPR011545">
    <property type="entry name" value="DEAD/DEAH_box_helicase_dom"/>
</dbReference>
<evidence type="ECO:0000256" key="2">
    <source>
        <dbReference type="ARBA" id="ARBA00022801"/>
    </source>
</evidence>
<dbReference type="InterPro" id="IPR056329">
    <property type="entry name" value="CON_HrpB"/>
</dbReference>
<dbReference type="SMART" id="SM00487">
    <property type="entry name" value="DEXDc"/>
    <property type="match status" value="1"/>
</dbReference>
<evidence type="ECO:0000313" key="8">
    <source>
        <dbReference type="EMBL" id="KUJ78739.1"/>
    </source>
</evidence>
<dbReference type="InterPro" id="IPR049614">
    <property type="entry name" value="HrpB_DEXH"/>
</dbReference>
<dbReference type="Gene3D" id="1.20.120.1080">
    <property type="match status" value="1"/>
</dbReference>
<proteinExistence type="predicted"/>
<dbReference type="InterPro" id="IPR013689">
    <property type="entry name" value="RNA_helicase_ATP-dep_HrpB_C"/>
</dbReference>
<dbReference type="Pfam" id="PF00271">
    <property type="entry name" value="Helicase_C"/>
    <property type="match status" value="1"/>
</dbReference>
<dbReference type="GO" id="GO:0004386">
    <property type="term" value="F:helicase activity"/>
    <property type="evidence" value="ECO:0007669"/>
    <property type="project" value="UniProtKB-KW"/>
</dbReference>
<dbReference type="InterPro" id="IPR048333">
    <property type="entry name" value="HA2_WH"/>
</dbReference>
<dbReference type="RefSeq" id="WP_068337872.1">
    <property type="nucleotide sequence ID" value="NZ_LQBP01000006.1"/>
</dbReference>
<dbReference type="STRING" id="1685378.AVO44_12625"/>
<reference evidence="9" key="1">
    <citation type="submission" date="2015-12" db="EMBL/GenBank/DDBJ databases">
        <authorList>
            <person name="Zhang G."/>
            <person name="Stingl U."/>
        </authorList>
    </citation>
    <scope>NUCLEOTIDE SEQUENCE [LARGE SCALE GENOMIC DNA]</scope>
    <source>
        <strain evidence="9">ZGT108</strain>
    </source>
</reference>
<dbReference type="SMART" id="SM00490">
    <property type="entry name" value="HELICc"/>
    <property type="match status" value="1"/>
</dbReference>
<evidence type="ECO:0000256" key="1">
    <source>
        <dbReference type="ARBA" id="ARBA00022741"/>
    </source>
</evidence>
<dbReference type="FunFam" id="3.40.50.300:FF:002125">
    <property type="entry name" value="ATP-dependent helicase HrpB"/>
    <property type="match status" value="1"/>
</dbReference>
<dbReference type="Pfam" id="PF24473">
    <property type="entry name" value="CON_HrpB"/>
    <property type="match status" value="1"/>
</dbReference>
<keyword evidence="2" id="KW-0378">Hydrolase</keyword>
<dbReference type="NCBIfam" id="TIGR01970">
    <property type="entry name" value="DEAH_box_HrpB"/>
    <property type="match status" value="1"/>
</dbReference>
<dbReference type="Proteomes" id="UP000053690">
    <property type="component" value="Unassembled WGS sequence"/>
</dbReference>
<dbReference type="AlphaFoldDB" id="A0A0X3TSR5"/>
<dbReference type="InterPro" id="IPR027417">
    <property type="entry name" value="P-loop_NTPase"/>
</dbReference>
<dbReference type="Pfam" id="PF08482">
    <property type="entry name" value="HrpB_C"/>
    <property type="match status" value="1"/>
</dbReference>
<dbReference type="SMART" id="SM00847">
    <property type="entry name" value="HA2"/>
    <property type="match status" value="1"/>
</dbReference>
<evidence type="ECO:0000256" key="4">
    <source>
        <dbReference type="ARBA" id="ARBA00022840"/>
    </source>
</evidence>
<dbReference type="InterPro" id="IPR010225">
    <property type="entry name" value="HrpB"/>
</dbReference>
<name>A0A0X3TSR5_9RHOB</name>
<evidence type="ECO:0000313" key="9">
    <source>
        <dbReference type="Proteomes" id="UP000053690"/>
    </source>
</evidence>
<accession>A0A0X3TSR5</accession>
<dbReference type="Pfam" id="PF00270">
    <property type="entry name" value="DEAD"/>
    <property type="match status" value="1"/>
</dbReference>
<dbReference type="SUPFAM" id="SSF52540">
    <property type="entry name" value="P-loop containing nucleoside triphosphate hydrolases"/>
    <property type="match status" value="1"/>
</dbReference>
<evidence type="ECO:0000256" key="3">
    <source>
        <dbReference type="ARBA" id="ARBA00022806"/>
    </source>
</evidence>
<dbReference type="GO" id="GO:0016787">
    <property type="term" value="F:hydrolase activity"/>
    <property type="evidence" value="ECO:0007669"/>
    <property type="project" value="UniProtKB-KW"/>
</dbReference>
<dbReference type="Gene3D" id="3.40.50.300">
    <property type="entry name" value="P-loop containing nucleotide triphosphate hydrolases"/>
    <property type="match status" value="2"/>
</dbReference>
<dbReference type="PROSITE" id="PS51192">
    <property type="entry name" value="HELICASE_ATP_BIND_1"/>
    <property type="match status" value="1"/>
</dbReference>
<evidence type="ECO:0000259" key="6">
    <source>
        <dbReference type="PROSITE" id="PS51192"/>
    </source>
</evidence>
<dbReference type="InterPro" id="IPR007502">
    <property type="entry name" value="Helicase-assoc_dom"/>
</dbReference>
<keyword evidence="9" id="KW-1185">Reference proteome</keyword>
<dbReference type="GO" id="GO:0005524">
    <property type="term" value="F:ATP binding"/>
    <property type="evidence" value="ECO:0007669"/>
    <property type="project" value="UniProtKB-KW"/>
</dbReference>
<keyword evidence="4" id="KW-0067">ATP-binding</keyword>
<dbReference type="InterPro" id="IPR014001">
    <property type="entry name" value="Helicase_ATP-bd"/>
</dbReference>
<gene>
    <name evidence="8" type="ORF">AVO44_12625</name>
</gene>
<dbReference type="PANTHER" id="PTHR43519:SF1">
    <property type="entry name" value="ATP-DEPENDENT RNA HELICASE HRPB"/>
    <property type="match status" value="1"/>
</dbReference>
<comment type="caution">
    <text evidence="8">The sequence shown here is derived from an EMBL/GenBank/DDBJ whole genome shotgun (WGS) entry which is preliminary data.</text>
</comment>
<dbReference type="OrthoDB" id="9805617at2"/>
<dbReference type="GO" id="GO:0003676">
    <property type="term" value="F:nucleic acid binding"/>
    <property type="evidence" value="ECO:0007669"/>
    <property type="project" value="InterPro"/>
</dbReference>
<evidence type="ECO:0000256" key="5">
    <source>
        <dbReference type="SAM" id="MobiDB-lite"/>
    </source>
</evidence>
<dbReference type="CDD" id="cd17990">
    <property type="entry name" value="DEXHc_HrpB"/>
    <property type="match status" value="1"/>
</dbReference>
<dbReference type="PIRSF" id="PIRSF005496">
    <property type="entry name" value="ATP_hel_hrpB"/>
    <property type="match status" value="1"/>
</dbReference>
<feature type="domain" description="Helicase C-terminal" evidence="7">
    <location>
        <begin position="200"/>
        <end position="371"/>
    </location>
</feature>
<protein>
    <submittedName>
        <fullName evidence="8">ATP-dependent helicase</fullName>
    </submittedName>
</protein>
<dbReference type="PROSITE" id="PS51194">
    <property type="entry name" value="HELICASE_CTER"/>
    <property type="match status" value="1"/>
</dbReference>